<name>A0AAJ1X2M5_9ACTN</name>
<dbReference type="GO" id="GO:0016491">
    <property type="term" value="F:oxidoreductase activity"/>
    <property type="evidence" value="ECO:0007669"/>
    <property type="project" value="UniProtKB-KW"/>
</dbReference>
<dbReference type="RefSeq" id="WP_307199123.1">
    <property type="nucleotide sequence ID" value="NZ_JAUTAN010000001.1"/>
</dbReference>
<dbReference type="InterPro" id="IPR036291">
    <property type="entry name" value="NAD(P)-bd_dom_sf"/>
</dbReference>
<dbReference type="EMBL" id="JAUTAN010000001">
    <property type="protein sequence ID" value="MDQ1103717.1"/>
    <property type="molecule type" value="Genomic_DNA"/>
</dbReference>
<evidence type="ECO:0000259" key="7">
    <source>
        <dbReference type="Pfam" id="PF08240"/>
    </source>
</evidence>
<comment type="caution">
    <text evidence="8">The sequence shown here is derived from an EMBL/GenBank/DDBJ whole genome shotgun (WGS) entry which is preliminary data.</text>
</comment>
<organism evidence="8 9">
    <name type="scientific">Nocardioides zeae</name>
    <dbReference type="NCBI Taxonomy" id="1457234"/>
    <lineage>
        <taxon>Bacteria</taxon>
        <taxon>Bacillati</taxon>
        <taxon>Actinomycetota</taxon>
        <taxon>Actinomycetes</taxon>
        <taxon>Propionibacteriales</taxon>
        <taxon>Nocardioidaceae</taxon>
        <taxon>Nocardioides</taxon>
    </lineage>
</organism>
<proteinExistence type="inferred from homology"/>
<evidence type="ECO:0000256" key="5">
    <source>
        <dbReference type="RuleBase" id="RU361277"/>
    </source>
</evidence>
<dbReference type="Gene3D" id="3.40.50.720">
    <property type="entry name" value="NAD(P)-binding Rossmann-like Domain"/>
    <property type="match status" value="1"/>
</dbReference>
<keyword evidence="3 5" id="KW-0862">Zinc</keyword>
<dbReference type="InterPro" id="IPR013149">
    <property type="entry name" value="ADH-like_C"/>
</dbReference>
<evidence type="ECO:0000256" key="2">
    <source>
        <dbReference type="ARBA" id="ARBA00022723"/>
    </source>
</evidence>
<dbReference type="InterPro" id="IPR002328">
    <property type="entry name" value="ADH_Zn_CS"/>
</dbReference>
<comment type="similarity">
    <text evidence="5">Belongs to the zinc-containing alcohol dehydrogenase family.</text>
</comment>
<dbReference type="CDD" id="cd08283">
    <property type="entry name" value="FDH_like_1"/>
    <property type="match status" value="1"/>
</dbReference>
<dbReference type="InterPro" id="IPR011032">
    <property type="entry name" value="GroES-like_sf"/>
</dbReference>
<evidence type="ECO:0000256" key="1">
    <source>
        <dbReference type="ARBA" id="ARBA00001947"/>
    </source>
</evidence>
<dbReference type="SUPFAM" id="SSF51735">
    <property type="entry name" value="NAD(P)-binding Rossmann-fold domains"/>
    <property type="match status" value="1"/>
</dbReference>
<dbReference type="Proteomes" id="UP001239215">
    <property type="component" value="Unassembled WGS sequence"/>
</dbReference>
<keyword evidence="2 5" id="KW-0479">Metal-binding</keyword>
<feature type="domain" description="Alcohol dehydrogenase-like N-terminal" evidence="7">
    <location>
        <begin position="25"/>
        <end position="148"/>
    </location>
</feature>
<gene>
    <name evidence="8" type="ORF">QE405_001001</name>
</gene>
<dbReference type="Pfam" id="PF08240">
    <property type="entry name" value="ADH_N"/>
    <property type="match status" value="1"/>
</dbReference>
<comment type="cofactor">
    <cofactor evidence="1 5">
        <name>Zn(2+)</name>
        <dbReference type="ChEBI" id="CHEBI:29105"/>
    </cofactor>
</comment>
<dbReference type="InterPro" id="IPR013154">
    <property type="entry name" value="ADH-like_N"/>
</dbReference>
<dbReference type="SUPFAM" id="SSF50129">
    <property type="entry name" value="GroES-like"/>
    <property type="match status" value="1"/>
</dbReference>
<reference evidence="8" key="1">
    <citation type="submission" date="2023-07" db="EMBL/GenBank/DDBJ databases">
        <title>Functional and genomic diversity of the sorghum phyllosphere microbiome.</title>
        <authorList>
            <person name="Shade A."/>
        </authorList>
    </citation>
    <scope>NUCLEOTIDE SEQUENCE</scope>
    <source>
        <strain evidence="8">SORGH_AS_1067</strain>
    </source>
</reference>
<dbReference type="Gene3D" id="3.90.180.10">
    <property type="entry name" value="Medium-chain alcohol dehydrogenases, catalytic domain"/>
    <property type="match status" value="1"/>
</dbReference>
<accession>A0AAJ1X2M5</accession>
<dbReference type="PANTHER" id="PTHR42813:SF2">
    <property type="entry name" value="DEHYDROGENASE, ZINC-CONTAINING, PUTATIVE (AFU_ORTHOLOGUE AFUA_2G02810)-RELATED"/>
    <property type="match status" value="1"/>
</dbReference>
<evidence type="ECO:0000313" key="9">
    <source>
        <dbReference type="Proteomes" id="UP001239215"/>
    </source>
</evidence>
<evidence type="ECO:0000313" key="8">
    <source>
        <dbReference type="EMBL" id="MDQ1103717.1"/>
    </source>
</evidence>
<dbReference type="PANTHER" id="PTHR42813">
    <property type="entry name" value="ZINC-TYPE ALCOHOL DEHYDROGENASE-LIKE"/>
    <property type="match status" value="1"/>
</dbReference>
<dbReference type="AlphaFoldDB" id="A0AAJ1X2M5"/>
<sequence>MRALTWQGVNQLSVETVPDPRIVNPHDVVLRVRRSAVCGSDLHFLGGYIPTMRAGDVIGHEFVGDVVEVGPEVTGVGVGDRVVVPSFIGCGACWHCTHDQWSLCDNSHPKPELSEVALGYPTGGIYGYTHAFGGYAGSSAEYVRVPYGATNCFVVPEGITDDQAVFVSDAAPTGWMGADFADIQPGDTVAVWGCGGVGLMAQNAARLMGAGRVIGIDLLPERLALAREIGSETVDLRAMDSLQETLRDLTGGRGPDSCIEAVGMEAQGRGLQGAYDKVKQAVRLETDRATPLREAVLACRKGGTVAVIGVWGLLDKFPMGAVMNKGLTVRSAQQHGQAYVPTLLEHVASGDLRTDLLATHVMPLEKGPEGYAMFKEKTDGCVRAVFAP</sequence>
<evidence type="ECO:0000256" key="3">
    <source>
        <dbReference type="ARBA" id="ARBA00022833"/>
    </source>
</evidence>
<evidence type="ECO:0000256" key="4">
    <source>
        <dbReference type="ARBA" id="ARBA00023002"/>
    </source>
</evidence>
<evidence type="ECO:0000259" key="6">
    <source>
        <dbReference type="Pfam" id="PF00107"/>
    </source>
</evidence>
<dbReference type="GO" id="GO:0008270">
    <property type="term" value="F:zinc ion binding"/>
    <property type="evidence" value="ECO:0007669"/>
    <property type="project" value="InterPro"/>
</dbReference>
<keyword evidence="4" id="KW-0560">Oxidoreductase</keyword>
<feature type="domain" description="Alcohol dehydrogenase-like C-terminal" evidence="6">
    <location>
        <begin position="196"/>
        <end position="265"/>
    </location>
</feature>
<dbReference type="PROSITE" id="PS00059">
    <property type="entry name" value="ADH_ZINC"/>
    <property type="match status" value="1"/>
</dbReference>
<dbReference type="Pfam" id="PF00107">
    <property type="entry name" value="ADH_zinc_N"/>
    <property type="match status" value="1"/>
</dbReference>
<protein>
    <submittedName>
        <fullName evidence="8">Threonine dehydrogenase-like Zn-dependent dehydrogenase</fullName>
    </submittedName>
</protein>